<accession>A0A1G4AWL7</accession>
<proteinExistence type="predicted"/>
<dbReference type="RefSeq" id="XP_022470648.1">
    <property type="nucleotide sequence ID" value="XM_022622884.1"/>
</dbReference>
<keyword evidence="2" id="KW-1185">Reference proteome</keyword>
<dbReference type="EMBL" id="MJBS01000119">
    <property type="protein sequence ID" value="OHE93483.1"/>
    <property type="molecule type" value="Genomic_DNA"/>
</dbReference>
<dbReference type="GeneID" id="34564394"/>
<evidence type="ECO:0000313" key="1">
    <source>
        <dbReference type="EMBL" id="OHE93483.1"/>
    </source>
</evidence>
<organism evidence="1 2">
    <name type="scientific">Colletotrichum orchidophilum</name>
    <dbReference type="NCBI Taxonomy" id="1209926"/>
    <lineage>
        <taxon>Eukaryota</taxon>
        <taxon>Fungi</taxon>
        <taxon>Dikarya</taxon>
        <taxon>Ascomycota</taxon>
        <taxon>Pezizomycotina</taxon>
        <taxon>Sordariomycetes</taxon>
        <taxon>Hypocreomycetidae</taxon>
        <taxon>Glomerellales</taxon>
        <taxon>Glomerellaceae</taxon>
        <taxon>Colletotrichum</taxon>
    </lineage>
</organism>
<dbReference type="AlphaFoldDB" id="A0A1G4AWL7"/>
<reference evidence="1 2" key="1">
    <citation type="submission" date="2016-09" db="EMBL/GenBank/DDBJ databases">
        <authorList>
            <person name="Capua I."/>
            <person name="De Benedictis P."/>
            <person name="Joannis T."/>
            <person name="Lombin L.H."/>
            <person name="Cattoli G."/>
        </authorList>
    </citation>
    <scope>NUCLEOTIDE SEQUENCE [LARGE SCALE GENOMIC DNA]</scope>
    <source>
        <strain evidence="1 2">IMI 309357</strain>
    </source>
</reference>
<comment type="caution">
    <text evidence="1">The sequence shown here is derived from an EMBL/GenBank/DDBJ whole genome shotgun (WGS) entry which is preliminary data.</text>
</comment>
<gene>
    <name evidence="1" type="ORF">CORC01_11258</name>
</gene>
<protein>
    <submittedName>
        <fullName evidence="1">Uncharacterized protein</fullName>
    </submittedName>
</protein>
<sequence length="102" mass="11259">MRDRVQLLPFVRRKPTLHTFKMLLEAMLFLGTTVPHGAIPSFIAGEITHGSAHLVSPISCLSTSQTSPVHLTAQTRTRISGENHELAYGMPWLSNLSLPVNQ</sequence>
<evidence type="ECO:0000313" key="2">
    <source>
        <dbReference type="Proteomes" id="UP000176998"/>
    </source>
</evidence>
<dbReference type="Proteomes" id="UP000176998">
    <property type="component" value="Unassembled WGS sequence"/>
</dbReference>
<name>A0A1G4AWL7_9PEZI</name>